<feature type="domain" description="GGDEF" evidence="5">
    <location>
        <begin position="505"/>
        <end position="647"/>
    </location>
</feature>
<gene>
    <name evidence="6" type="ORF">L2740_14525</name>
</gene>
<dbReference type="PANTHER" id="PTHR45138">
    <property type="entry name" value="REGULATORY COMPONENTS OF SENSORY TRANSDUCTION SYSTEM"/>
    <property type="match status" value="1"/>
</dbReference>
<reference evidence="6" key="1">
    <citation type="submission" date="2022-01" db="EMBL/GenBank/DDBJ databases">
        <title>Whole genome-based taxonomy of the Shewanellaceae.</title>
        <authorList>
            <person name="Martin-Rodriguez A.J."/>
        </authorList>
    </citation>
    <scope>NUCLEOTIDE SEQUENCE</scope>
    <source>
        <strain evidence="6">KCTC 23973</strain>
    </source>
</reference>
<dbReference type="PANTHER" id="PTHR45138:SF9">
    <property type="entry name" value="DIGUANYLATE CYCLASE DGCM-RELATED"/>
    <property type="match status" value="1"/>
</dbReference>
<dbReference type="PROSITE" id="PS50887">
    <property type="entry name" value="GGDEF"/>
    <property type="match status" value="1"/>
</dbReference>
<dbReference type="SMART" id="SM00028">
    <property type="entry name" value="TPR"/>
    <property type="match status" value="3"/>
</dbReference>
<evidence type="ECO:0000256" key="1">
    <source>
        <dbReference type="ARBA" id="ARBA00001946"/>
    </source>
</evidence>
<dbReference type="InterPro" id="IPR011990">
    <property type="entry name" value="TPR-like_helical_dom_sf"/>
</dbReference>
<feature type="signal peptide" evidence="4">
    <location>
        <begin position="1"/>
        <end position="19"/>
    </location>
</feature>
<dbReference type="EMBL" id="JAKILB010000009">
    <property type="protein sequence ID" value="MCL1139759.1"/>
    <property type="molecule type" value="Genomic_DNA"/>
</dbReference>
<proteinExistence type="predicted"/>
<dbReference type="Gene3D" id="3.30.70.270">
    <property type="match status" value="1"/>
</dbReference>
<dbReference type="InterPro" id="IPR019734">
    <property type="entry name" value="TPR_rpt"/>
</dbReference>
<dbReference type="Pfam" id="PF00990">
    <property type="entry name" value="GGDEF"/>
    <property type="match status" value="1"/>
</dbReference>
<dbReference type="InterPro" id="IPR050469">
    <property type="entry name" value="Diguanylate_Cyclase"/>
</dbReference>
<dbReference type="InterPro" id="IPR029787">
    <property type="entry name" value="Nucleotide_cyclase"/>
</dbReference>
<comment type="catalytic activity">
    <reaction evidence="3">
        <text>2 GTP = 3',3'-c-di-GMP + 2 diphosphate</text>
        <dbReference type="Rhea" id="RHEA:24898"/>
        <dbReference type="ChEBI" id="CHEBI:33019"/>
        <dbReference type="ChEBI" id="CHEBI:37565"/>
        <dbReference type="ChEBI" id="CHEBI:58805"/>
        <dbReference type="EC" id="2.7.7.65"/>
    </reaction>
</comment>
<name>A0A9X2CIS7_9GAMM</name>
<evidence type="ECO:0000313" key="6">
    <source>
        <dbReference type="EMBL" id="MCL1139759.1"/>
    </source>
</evidence>
<accession>A0A9X2CIS7</accession>
<comment type="cofactor">
    <cofactor evidence="1">
        <name>Mg(2+)</name>
        <dbReference type="ChEBI" id="CHEBI:18420"/>
    </cofactor>
</comment>
<dbReference type="Gene3D" id="1.25.40.10">
    <property type="entry name" value="Tetratricopeptide repeat domain"/>
    <property type="match status" value="2"/>
</dbReference>
<dbReference type="CDD" id="cd01949">
    <property type="entry name" value="GGDEF"/>
    <property type="match status" value="1"/>
</dbReference>
<dbReference type="NCBIfam" id="TIGR00254">
    <property type="entry name" value="GGDEF"/>
    <property type="match status" value="1"/>
</dbReference>
<dbReference type="SMART" id="SM00267">
    <property type="entry name" value="GGDEF"/>
    <property type="match status" value="1"/>
</dbReference>
<dbReference type="Proteomes" id="UP001139293">
    <property type="component" value="Unassembled WGS sequence"/>
</dbReference>
<comment type="caution">
    <text evidence="6">The sequence shown here is derived from an EMBL/GenBank/DDBJ whole genome shotgun (WGS) entry which is preliminary data.</text>
</comment>
<protein>
    <recommendedName>
        <fullName evidence="2">diguanylate cyclase</fullName>
        <ecNumber evidence="2">2.7.7.65</ecNumber>
    </recommendedName>
</protein>
<evidence type="ECO:0000256" key="4">
    <source>
        <dbReference type="SAM" id="SignalP"/>
    </source>
</evidence>
<keyword evidence="4" id="KW-0732">Signal</keyword>
<evidence type="ECO:0000256" key="3">
    <source>
        <dbReference type="ARBA" id="ARBA00034247"/>
    </source>
</evidence>
<dbReference type="SUPFAM" id="SSF55073">
    <property type="entry name" value="Nucleotide cyclase"/>
    <property type="match status" value="1"/>
</dbReference>
<dbReference type="PROSITE" id="PS51257">
    <property type="entry name" value="PROKAR_LIPOPROTEIN"/>
    <property type="match status" value="1"/>
</dbReference>
<dbReference type="SUPFAM" id="SSF48452">
    <property type="entry name" value="TPR-like"/>
    <property type="match status" value="2"/>
</dbReference>
<dbReference type="InterPro" id="IPR043128">
    <property type="entry name" value="Rev_trsase/Diguanyl_cyclase"/>
</dbReference>
<evidence type="ECO:0000259" key="5">
    <source>
        <dbReference type="PROSITE" id="PS50887"/>
    </source>
</evidence>
<organism evidence="6 7">
    <name type="scientific">Shewanella pneumatophori</name>
    <dbReference type="NCBI Taxonomy" id="314092"/>
    <lineage>
        <taxon>Bacteria</taxon>
        <taxon>Pseudomonadati</taxon>
        <taxon>Pseudomonadota</taxon>
        <taxon>Gammaproteobacteria</taxon>
        <taxon>Alteromonadales</taxon>
        <taxon>Shewanellaceae</taxon>
        <taxon>Shewanella</taxon>
    </lineage>
</organism>
<dbReference type="FunFam" id="3.30.70.270:FF:000001">
    <property type="entry name" value="Diguanylate cyclase domain protein"/>
    <property type="match status" value="1"/>
</dbReference>
<dbReference type="AlphaFoldDB" id="A0A9X2CIS7"/>
<dbReference type="InterPro" id="IPR000160">
    <property type="entry name" value="GGDEF_dom"/>
</dbReference>
<dbReference type="EC" id="2.7.7.65" evidence="2"/>
<evidence type="ECO:0000313" key="7">
    <source>
        <dbReference type="Proteomes" id="UP001139293"/>
    </source>
</evidence>
<dbReference type="GO" id="GO:0043709">
    <property type="term" value="P:cell adhesion involved in single-species biofilm formation"/>
    <property type="evidence" value="ECO:0007669"/>
    <property type="project" value="TreeGrafter"/>
</dbReference>
<dbReference type="RefSeq" id="WP_248950855.1">
    <property type="nucleotide sequence ID" value="NZ_JAKILB010000009.1"/>
</dbReference>
<dbReference type="GO" id="GO:0005886">
    <property type="term" value="C:plasma membrane"/>
    <property type="evidence" value="ECO:0007669"/>
    <property type="project" value="TreeGrafter"/>
</dbReference>
<dbReference type="GO" id="GO:1902201">
    <property type="term" value="P:negative regulation of bacterial-type flagellum-dependent cell motility"/>
    <property type="evidence" value="ECO:0007669"/>
    <property type="project" value="TreeGrafter"/>
</dbReference>
<sequence length="655" mass="74541">MDKIISFIFLFVTSVSCHAASTVEFSPFDTIEEFPNGEQIIQLLDDKNIVAARKRERLHQLISQQQIEASAFYGFAYYRILHDIELSNSSPKLAEQAIVDLLEAGKYHQQDWLIAEAQMWLATFAAREGHYEDGLTLVEDSITLSKQANFVHLTARGYNTKAALYFFQDQYYFALEYYLKALDIFMAHPEDPYVSKVLSNVSLIYLEIEEWDKAWESNVNALSHVEQHGGDYEQISAFNNNAAFILERLGRVNESKPYLIEAQKSADKSGELRVQFNVMTAWLHYYLSSEQYENATAEANECIARSSELAYRVIEADCSRMLAKALIKLDEIDTALETLNKTKLLYEQIGTQASHADMFNNYALAYEALGEFKIALEYQRKANEAEKALLFDKRGKMLLNLSETYKEKYRLQEVALLTAENDAHEARLAEQDIREKFLCFFILVAIISISLLIKKRYWLENDNKNLQSSNLELYKQSNIDTLTGLYNRRYFLDFLAQQQSAGQSTQMCLAIIDVDHFKAVNDNYGHDIGDEVLVQVGSIIQKNIREQDLLVRWGGEEFVLSLSWPTSAAPVSLAELQNRFERVRQAIANAPIVAGSQSLNLTVSIGVGKRLNASLLKDCWQEVLEGADKALYRAKALGRDKVVLVEQVEHAGRAG</sequence>
<keyword evidence="7" id="KW-1185">Reference proteome</keyword>
<evidence type="ECO:0000256" key="2">
    <source>
        <dbReference type="ARBA" id="ARBA00012528"/>
    </source>
</evidence>
<feature type="chain" id="PRO_5040969201" description="diguanylate cyclase" evidence="4">
    <location>
        <begin position="20"/>
        <end position="655"/>
    </location>
</feature>
<dbReference type="GO" id="GO:0052621">
    <property type="term" value="F:diguanylate cyclase activity"/>
    <property type="evidence" value="ECO:0007669"/>
    <property type="project" value="UniProtKB-EC"/>
</dbReference>